<accession>A0AAD7H129</accession>
<comment type="caution">
    <text evidence="2">The sequence shown here is derived from an EMBL/GenBank/DDBJ whole genome shotgun (WGS) entry which is preliminary data.</text>
</comment>
<sequence>MAGVQCLSEYLFLLVCLELELPDVLSLRRVCRSFNRATRAKLLWINLLELAVARDGHVLPLYLKPRDLLDGRALEALIVRVTQLARKWQKQDLCPVDVWRMDVHRSITWRLVAGNWLFVASSDHEVSKISCWDLSLVFQGYTEPIAEAYLPGQVGTAQLEVQDTGIVLALGLSNPSSASVHIITLQQHLGSHCFAELSHIEGSSDVLMLQGKYIACAVRDDAVVPHVIDWVAKTTYALPPPPVGGFDTPERRCTPHLFVIWNDFVVIVRHKILDIYTRPSESCKPLYIKSLPTIPISEVVVLNPLALSREFPLRLLVISAQTVQLITVDLDLQPNDSIAPCSHTVLAETPSTSSRSPWYHLRTSGSGTRALWLGVGSMVNPRTIDAPHIISMAVPPQPSEYLAPLIIWTNDVPPDAGIWAFPTLDFDEALGYTVVGNCFGELAIYSHVPSDPLACCGLAPDFTHRQSSPGRMLSFEPIPLRMRPSPDYDLAEVDPETASEFVAHWGNEHLRLDPHIWQTDWCPEAYYDWYHWLGLIGDNAWLLRHAYHFPGPVTPQAHGRYHGMGDKHIVLRVGQQHLLYSDTEELSDKLQSLPLGPLNLGTAERQPCIQSTAYTVARVFFWTYFTRISKRRNP</sequence>
<keyword evidence="1" id="KW-0732">Signal</keyword>
<evidence type="ECO:0008006" key="4">
    <source>
        <dbReference type="Google" id="ProtNLM"/>
    </source>
</evidence>
<evidence type="ECO:0000313" key="2">
    <source>
        <dbReference type="EMBL" id="KAJ7709372.1"/>
    </source>
</evidence>
<protein>
    <recommendedName>
        <fullName evidence="4">F-box domain-containing protein</fullName>
    </recommendedName>
</protein>
<dbReference type="Proteomes" id="UP001215598">
    <property type="component" value="Unassembled WGS sequence"/>
</dbReference>
<evidence type="ECO:0000313" key="3">
    <source>
        <dbReference type="Proteomes" id="UP001215598"/>
    </source>
</evidence>
<dbReference type="SUPFAM" id="SSF81383">
    <property type="entry name" value="F-box domain"/>
    <property type="match status" value="1"/>
</dbReference>
<proteinExistence type="predicted"/>
<evidence type="ECO:0000256" key="1">
    <source>
        <dbReference type="SAM" id="SignalP"/>
    </source>
</evidence>
<dbReference type="AlphaFoldDB" id="A0AAD7H129"/>
<dbReference type="InterPro" id="IPR036047">
    <property type="entry name" value="F-box-like_dom_sf"/>
</dbReference>
<dbReference type="EMBL" id="JARKIB010000419">
    <property type="protein sequence ID" value="KAJ7709372.1"/>
    <property type="molecule type" value="Genomic_DNA"/>
</dbReference>
<gene>
    <name evidence="2" type="ORF">B0H16DRAFT_1631167</name>
</gene>
<keyword evidence="3" id="KW-1185">Reference proteome</keyword>
<reference evidence="2" key="1">
    <citation type="submission" date="2023-03" db="EMBL/GenBank/DDBJ databases">
        <title>Massive genome expansion in bonnet fungi (Mycena s.s.) driven by repeated elements and novel gene families across ecological guilds.</title>
        <authorList>
            <consortium name="Lawrence Berkeley National Laboratory"/>
            <person name="Harder C.B."/>
            <person name="Miyauchi S."/>
            <person name="Viragh M."/>
            <person name="Kuo A."/>
            <person name="Thoen E."/>
            <person name="Andreopoulos B."/>
            <person name="Lu D."/>
            <person name="Skrede I."/>
            <person name="Drula E."/>
            <person name="Henrissat B."/>
            <person name="Morin E."/>
            <person name="Kohler A."/>
            <person name="Barry K."/>
            <person name="LaButti K."/>
            <person name="Morin E."/>
            <person name="Salamov A."/>
            <person name="Lipzen A."/>
            <person name="Mereny Z."/>
            <person name="Hegedus B."/>
            <person name="Baldrian P."/>
            <person name="Stursova M."/>
            <person name="Weitz H."/>
            <person name="Taylor A."/>
            <person name="Grigoriev I.V."/>
            <person name="Nagy L.G."/>
            <person name="Martin F."/>
            <person name="Kauserud H."/>
        </authorList>
    </citation>
    <scope>NUCLEOTIDE SEQUENCE</scope>
    <source>
        <strain evidence="2">CBHHK182m</strain>
    </source>
</reference>
<name>A0AAD7H129_9AGAR</name>
<feature type="chain" id="PRO_5042128235" description="F-box domain-containing protein" evidence="1">
    <location>
        <begin position="27"/>
        <end position="634"/>
    </location>
</feature>
<organism evidence="2 3">
    <name type="scientific">Mycena metata</name>
    <dbReference type="NCBI Taxonomy" id="1033252"/>
    <lineage>
        <taxon>Eukaryota</taxon>
        <taxon>Fungi</taxon>
        <taxon>Dikarya</taxon>
        <taxon>Basidiomycota</taxon>
        <taxon>Agaricomycotina</taxon>
        <taxon>Agaricomycetes</taxon>
        <taxon>Agaricomycetidae</taxon>
        <taxon>Agaricales</taxon>
        <taxon>Marasmiineae</taxon>
        <taxon>Mycenaceae</taxon>
        <taxon>Mycena</taxon>
    </lineage>
</organism>
<feature type="signal peptide" evidence="1">
    <location>
        <begin position="1"/>
        <end position="26"/>
    </location>
</feature>